<protein>
    <recommendedName>
        <fullName evidence="6 7">DNA replication and repair protein RecF</fullName>
    </recommendedName>
</protein>
<name>A0A934VCB0_9BACT</name>
<dbReference type="GO" id="GO:0006260">
    <property type="term" value="P:DNA replication"/>
    <property type="evidence" value="ECO:0007669"/>
    <property type="project" value="UniProtKB-UniRule"/>
</dbReference>
<dbReference type="InterPro" id="IPR027417">
    <property type="entry name" value="P-loop_NTPase"/>
</dbReference>
<evidence type="ECO:0000256" key="2">
    <source>
        <dbReference type="ARBA" id="ARBA00022705"/>
    </source>
</evidence>
<dbReference type="NCBIfam" id="TIGR00611">
    <property type="entry name" value="recf"/>
    <property type="match status" value="1"/>
</dbReference>
<dbReference type="AlphaFoldDB" id="A0A934VCB0"/>
<dbReference type="Proteomes" id="UP000600139">
    <property type="component" value="Unassembled WGS sequence"/>
</dbReference>
<dbReference type="RefSeq" id="WP_200351712.1">
    <property type="nucleotide sequence ID" value="NZ_BAABHZ010000006.1"/>
</dbReference>
<dbReference type="Gene3D" id="3.40.50.300">
    <property type="entry name" value="P-loop containing nucleotide triphosphate hydrolases"/>
    <property type="match status" value="1"/>
</dbReference>
<keyword evidence="1 6" id="KW-0963">Cytoplasm</keyword>
<dbReference type="HAMAP" id="MF_00365">
    <property type="entry name" value="RecF"/>
    <property type="match status" value="1"/>
</dbReference>
<evidence type="ECO:0000313" key="9">
    <source>
        <dbReference type="Proteomes" id="UP000600139"/>
    </source>
</evidence>
<dbReference type="PANTHER" id="PTHR32182">
    <property type="entry name" value="DNA REPLICATION AND REPAIR PROTEIN RECF"/>
    <property type="match status" value="1"/>
</dbReference>
<dbReference type="GO" id="GO:0003697">
    <property type="term" value="F:single-stranded DNA binding"/>
    <property type="evidence" value="ECO:0007669"/>
    <property type="project" value="UniProtKB-UniRule"/>
</dbReference>
<keyword evidence="2 6" id="KW-0235">DNA replication</keyword>
<comment type="function">
    <text evidence="6 7">The RecF protein is involved in DNA metabolism; it is required for DNA replication and normal SOS inducibility. RecF binds preferentially to single-stranded, linear DNA. It also seems to bind ATP.</text>
</comment>
<keyword evidence="9" id="KW-1185">Reference proteome</keyword>
<dbReference type="SUPFAM" id="SSF52540">
    <property type="entry name" value="P-loop containing nucleoside triphosphate hydrolases"/>
    <property type="match status" value="1"/>
</dbReference>
<dbReference type="EMBL" id="JAENIK010000011">
    <property type="protein sequence ID" value="MBK1816786.1"/>
    <property type="molecule type" value="Genomic_DNA"/>
</dbReference>
<comment type="subcellular location">
    <subcellularLocation>
        <location evidence="6 7">Cytoplasm</location>
    </subcellularLocation>
</comment>
<evidence type="ECO:0000256" key="7">
    <source>
        <dbReference type="RuleBase" id="RU000578"/>
    </source>
</evidence>
<gene>
    <name evidence="6 8" type="primary">recF</name>
    <name evidence="8" type="ORF">JIN84_14265</name>
</gene>
<comment type="similarity">
    <text evidence="6 7">Belongs to the RecF family.</text>
</comment>
<keyword evidence="4 6" id="KW-0067">ATP-binding</keyword>
<dbReference type="PANTHER" id="PTHR32182:SF0">
    <property type="entry name" value="DNA REPLICATION AND REPAIR PROTEIN RECF"/>
    <property type="match status" value="1"/>
</dbReference>
<evidence type="ECO:0000256" key="5">
    <source>
        <dbReference type="ARBA" id="ARBA00023125"/>
    </source>
</evidence>
<feature type="binding site" evidence="6">
    <location>
        <begin position="29"/>
        <end position="36"/>
    </location>
    <ligand>
        <name>ATP</name>
        <dbReference type="ChEBI" id="CHEBI:30616"/>
    </ligand>
</feature>
<evidence type="ECO:0000313" key="8">
    <source>
        <dbReference type="EMBL" id="MBK1816786.1"/>
    </source>
</evidence>
<evidence type="ECO:0000256" key="4">
    <source>
        <dbReference type="ARBA" id="ARBA00022840"/>
    </source>
</evidence>
<keyword evidence="6 7" id="KW-0234">DNA repair</keyword>
<sequence>MLSTLRLLDFRCFPTLDLQVPPGGAVLTGDNAQGKTSILEAICLLVRLHSPRTHRMATLARFGSGGFGIAGDPWQSERQVRHSREGLFLKADDEARASQSSYLEDGGLIVWMGNEDLDLVRGPGEGRRRYLDFIGSQLSTDYRRSASRYRQALRAKNLLLKQARPRDAELLAYEEILVEHGTVVMRLRAQLVADLSPLAATAQRDISGKDEPLTLHYLPASGPDLRESMLQARERETRLRQAVVGPHRDELDLRVHGMPASQFASEGQQRTLALSLKLAQGQLLTLRRGAPPIYLLDDIFGELDPSRRNALMHHLPANAQKWITTTHLDWLEETPELRELVRYRLDSGHVKDIPI</sequence>
<reference evidence="8" key="1">
    <citation type="submission" date="2021-01" db="EMBL/GenBank/DDBJ databases">
        <title>Modified the classification status of verrucomicrobia.</title>
        <authorList>
            <person name="Feng X."/>
        </authorList>
    </citation>
    <scope>NUCLEOTIDE SEQUENCE</scope>
    <source>
        <strain evidence="8">JCM 18052</strain>
    </source>
</reference>
<accession>A0A934VCB0</accession>
<keyword evidence="6 7" id="KW-0227">DNA damage</keyword>
<dbReference type="InterPro" id="IPR018078">
    <property type="entry name" value="DNA-binding_RecF_CS"/>
</dbReference>
<dbReference type="PROSITE" id="PS00618">
    <property type="entry name" value="RECF_2"/>
    <property type="match status" value="1"/>
</dbReference>
<organism evidence="8 9">
    <name type="scientific">Luteolibacter yonseiensis</name>
    <dbReference type="NCBI Taxonomy" id="1144680"/>
    <lineage>
        <taxon>Bacteria</taxon>
        <taxon>Pseudomonadati</taxon>
        <taxon>Verrucomicrobiota</taxon>
        <taxon>Verrucomicrobiia</taxon>
        <taxon>Verrucomicrobiales</taxon>
        <taxon>Verrucomicrobiaceae</taxon>
        <taxon>Luteolibacter</taxon>
    </lineage>
</organism>
<dbReference type="GO" id="GO:0005524">
    <property type="term" value="F:ATP binding"/>
    <property type="evidence" value="ECO:0007669"/>
    <property type="project" value="UniProtKB-UniRule"/>
</dbReference>
<dbReference type="GO" id="GO:0005737">
    <property type="term" value="C:cytoplasm"/>
    <property type="evidence" value="ECO:0007669"/>
    <property type="project" value="UniProtKB-SubCell"/>
</dbReference>
<dbReference type="GO" id="GO:0009432">
    <property type="term" value="P:SOS response"/>
    <property type="evidence" value="ECO:0007669"/>
    <property type="project" value="UniProtKB-UniRule"/>
</dbReference>
<dbReference type="Gene3D" id="1.20.1050.90">
    <property type="entry name" value="RecF/RecN/SMC, N-terminal domain"/>
    <property type="match status" value="1"/>
</dbReference>
<dbReference type="GO" id="GO:0000731">
    <property type="term" value="P:DNA synthesis involved in DNA repair"/>
    <property type="evidence" value="ECO:0007669"/>
    <property type="project" value="TreeGrafter"/>
</dbReference>
<keyword evidence="3 6" id="KW-0547">Nucleotide-binding</keyword>
<proteinExistence type="inferred from homology"/>
<evidence type="ECO:0000256" key="6">
    <source>
        <dbReference type="HAMAP-Rule" id="MF_00365"/>
    </source>
</evidence>
<dbReference type="InterPro" id="IPR001238">
    <property type="entry name" value="DNA-binding_RecF"/>
</dbReference>
<keyword evidence="6 7" id="KW-0742">SOS response</keyword>
<dbReference type="InterPro" id="IPR042174">
    <property type="entry name" value="RecF_2"/>
</dbReference>
<comment type="caution">
    <text evidence="8">The sequence shown here is derived from an EMBL/GenBank/DDBJ whole genome shotgun (WGS) entry which is preliminary data.</text>
</comment>
<keyword evidence="5 6" id="KW-0238">DNA-binding</keyword>
<dbReference type="GO" id="GO:0006302">
    <property type="term" value="P:double-strand break repair"/>
    <property type="evidence" value="ECO:0007669"/>
    <property type="project" value="TreeGrafter"/>
</dbReference>
<evidence type="ECO:0000256" key="3">
    <source>
        <dbReference type="ARBA" id="ARBA00022741"/>
    </source>
</evidence>
<evidence type="ECO:0000256" key="1">
    <source>
        <dbReference type="ARBA" id="ARBA00022490"/>
    </source>
</evidence>